<dbReference type="EMBL" id="CAJGYM010000006">
    <property type="protein sequence ID" value="CAD6187479.1"/>
    <property type="molecule type" value="Genomic_DNA"/>
</dbReference>
<keyword evidence="2" id="KW-1185">Reference proteome</keyword>
<sequence length="771" mass="87265">MASIIKNQLIKHLSKFTRNLKPEQISVDVLRGNSKLKNIEINEEVLSDILELPSWLRIKKACCCGVTVNVPWTRLKTSPIQIFVDEIFVTVELVSGRAKRGENPFANMADNSSYGFANKVVENMSLFINSVEINFDSDEFGGSFTLSRLSVVSKSPGWQTANDLRLTRITCSATNRTLMYKQISWQLLRVEASAKTSKDEQRSKINAPLRLITSGGKIRVALKKSSIDGSVIHARIQTIMEDILWVATLPQLRSAIAFSSYIMSLVKEAQKEVVLVPTPAGASSHRPRSSEAPLSDSSSNAFKMFYFDQTSYHLHVNKIDLHLCDDANITNKYPPGWDIESGAMQVTLYRVLIDIYPKTLAKSDRSTWMHYQPANVFTQWMHKRLDDQFLELIKAIKDDTSRTRLERCWPQLMGFHVVVRIYDVIVQCVSDKNTKKDALKDLFVSERHARALPTDQYVVHFELASYFHPMTDTLPVPKLAMYLQMGPFSLTFDERTLRWCLYVAHNLGEAIEDGNLTPKIDTTAPKPDIRIDLLMPKLVFPLPTPTNDARLPLRLLISMSTLSISSCDFEASQRFHVQPFAGAVEALDFLHGKKEFMEHVAHIQLGSTPIESEKFFLRTSPVWIDTDHGNFTKGLPLINDVSFCGVMIADLKNLSVYVEATDEITLIIDHFQFLQVTRFASKIGEFFEILSADQKHFTGEKPSSGPCVFFLANIEKIRAHVFLTMGSMASPYDSCPAITDATTNSSFMERLSGEHTWNRERKNRSTNIVVR</sequence>
<dbReference type="PANTHER" id="PTHR22774:SF11">
    <property type="entry name" value="CHOREIN N-TERMINAL DOMAIN-CONTAINING PROTEIN"/>
    <property type="match status" value="1"/>
</dbReference>
<evidence type="ECO:0000313" key="2">
    <source>
        <dbReference type="Proteomes" id="UP000835052"/>
    </source>
</evidence>
<protein>
    <recommendedName>
        <fullName evidence="3">Chorein N-terminal domain-containing protein</fullName>
    </recommendedName>
</protein>
<reference evidence="1" key="1">
    <citation type="submission" date="2020-10" db="EMBL/GenBank/DDBJ databases">
        <authorList>
            <person name="Kikuchi T."/>
        </authorList>
    </citation>
    <scope>NUCLEOTIDE SEQUENCE</scope>
    <source>
        <strain evidence="1">NKZ352</strain>
    </source>
</reference>
<dbReference type="PANTHER" id="PTHR22774">
    <property type="entry name" value="CHOREIN N-TERMINAL DOMAIN-CONTAINING PROTEIN"/>
    <property type="match status" value="1"/>
</dbReference>
<dbReference type="Proteomes" id="UP000835052">
    <property type="component" value="Unassembled WGS sequence"/>
</dbReference>
<dbReference type="AlphaFoldDB" id="A0A8S1GW10"/>
<accession>A0A8S1GW10</accession>
<gene>
    <name evidence="1" type="ORF">CAUJ_LOCUS3398</name>
</gene>
<dbReference type="OrthoDB" id="43807at2759"/>
<evidence type="ECO:0000313" key="1">
    <source>
        <dbReference type="EMBL" id="CAD6187479.1"/>
    </source>
</evidence>
<dbReference type="Pfam" id="PF24917">
    <property type="entry name" value="BLTP3A_B"/>
    <property type="match status" value="2"/>
</dbReference>
<organism evidence="1 2">
    <name type="scientific">Caenorhabditis auriculariae</name>
    <dbReference type="NCBI Taxonomy" id="2777116"/>
    <lineage>
        <taxon>Eukaryota</taxon>
        <taxon>Metazoa</taxon>
        <taxon>Ecdysozoa</taxon>
        <taxon>Nematoda</taxon>
        <taxon>Chromadorea</taxon>
        <taxon>Rhabditida</taxon>
        <taxon>Rhabditina</taxon>
        <taxon>Rhabditomorpha</taxon>
        <taxon>Rhabditoidea</taxon>
        <taxon>Rhabditidae</taxon>
        <taxon>Peloderinae</taxon>
        <taxon>Caenorhabditis</taxon>
    </lineage>
</organism>
<evidence type="ECO:0008006" key="3">
    <source>
        <dbReference type="Google" id="ProtNLM"/>
    </source>
</evidence>
<name>A0A8S1GW10_9PELO</name>
<proteinExistence type="predicted"/>
<dbReference type="InterPro" id="IPR026728">
    <property type="entry name" value="BLTP3A/B"/>
</dbReference>
<comment type="caution">
    <text evidence="1">The sequence shown here is derived from an EMBL/GenBank/DDBJ whole genome shotgun (WGS) entry which is preliminary data.</text>
</comment>